<evidence type="ECO:0000256" key="1">
    <source>
        <dbReference type="SAM" id="MobiDB-lite"/>
    </source>
</evidence>
<sequence length="116" mass="13149">MLNATTAIPIVPIVPTGCKSDSECRPSVLLYFFRGFCWKATAMRNECRLDYNWPIFICGLILPAIILSATTFYLCAVVIPQCGKKEKVIWFPYWKRSGQSKRSASSKSHNSVHSVW</sequence>
<dbReference type="AlphaFoldDB" id="A0AAD4QXI8"/>
<feature type="region of interest" description="Disordered" evidence="1">
    <location>
        <begin position="97"/>
        <end position="116"/>
    </location>
</feature>
<accession>A0AAD4QXI8</accession>
<dbReference type="Proteomes" id="UP001201812">
    <property type="component" value="Unassembled WGS sequence"/>
</dbReference>
<protein>
    <submittedName>
        <fullName evidence="3">Uncharacterized protein</fullName>
    </submittedName>
</protein>
<keyword evidence="2" id="KW-0472">Membrane</keyword>
<gene>
    <name evidence="3" type="ORF">DdX_12328</name>
</gene>
<proteinExistence type="predicted"/>
<keyword evidence="2" id="KW-0812">Transmembrane</keyword>
<name>A0AAD4QXI8_9BILA</name>
<dbReference type="EMBL" id="JAKKPZ010000039">
    <property type="protein sequence ID" value="KAI1707770.1"/>
    <property type="molecule type" value="Genomic_DNA"/>
</dbReference>
<organism evidence="3 4">
    <name type="scientific">Ditylenchus destructor</name>
    <dbReference type="NCBI Taxonomy" id="166010"/>
    <lineage>
        <taxon>Eukaryota</taxon>
        <taxon>Metazoa</taxon>
        <taxon>Ecdysozoa</taxon>
        <taxon>Nematoda</taxon>
        <taxon>Chromadorea</taxon>
        <taxon>Rhabditida</taxon>
        <taxon>Tylenchina</taxon>
        <taxon>Tylenchomorpha</taxon>
        <taxon>Sphaerularioidea</taxon>
        <taxon>Anguinidae</taxon>
        <taxon>Anguininae</taxon>
        <taxon>Ditylenchus</taxon>
    </lineage>
</organism>
<feature type="transmembrane region" description="Helical" evidence="2">
    <location>
        <begin position="53"/>
        <end position="79"/>
    </location>
</feature>
<keyword evidence="4" id="KW-1185">Reference proteome</keyword>
<keyword evidence="2" id="KW-1133">Transmembrane helix</keyword>
<evidence type="ECO:0000313" key="3">
    <source>
        <dbReference type="EMBL" id="KAI1707770.1"/>
    </source>
</evidence>
<evidence type="ECO:0000256" key="2">
    <source>
        <dbReference type="SAM" id="Phobius"/>
    </source>
</evidence>
<reference evidence="3" key="1">
    <citation type="submission" date="2022-01" db="EMBL/GenBank/DDBJ databases">
        <title>Genome Sequence Resource for Two Populations of Ditylenchus destructor, the Migratory Endoparasitic Phytonematode.</title>
        <authorList>
            <person name="Zhang H."/>
            <person name="Lin R."/>
            <person name="Xie B."/>
        </authorList>
    </citation>
    <scope>NUCLEOTIDE SEQUENCE</scope>
    <source>
        <strain evidence="3">BazhouSP</strain>
    </source>
</reference>
<evidence type="ECO:0000313" key="4">
    <source>
        <dbReference type="Proteomes" id="UP001201812"/>
    </source>
</evidence>
<comment type="caution">
    <text evidence="3">The sequence shown here is derived from an EMBL/GenBank/DDBJ whole genome shotgun (WGS) entry which is preliminary data.</text>
</comment>